<dbReference type="EMBL" id="BAAAUD010000053">
    <property type="protein sequence ID" value="GAA2962972.1"/>
    <property type="molecule type" value="Genomic_DNA"/>
</dbReference>
<keyword evidence="1" id="KW-0479">Metal-binding</keyword>
<evidence type="ECO:0000256" key="1">
    <source>
        <dbReference type="ARBA" id="ARBA00022723"/>
    </source>
</evidence>
<keyword evidence="2" id="KW-0408">Iron</keyword>
<proteinExistence type="predicted"/>
<feature type="compositionally biased region" description="Low complexity" evidence="4">
    <location>
        <begin position="16"/>
        <end position="30"/>
    </location>
</feature>
<feature type="compositionally biased region" description="Basic residues" evidence="4">
    <location>
        <begin position="65"/>
        <end position="74"/>
    </location>
</feature>
<keyword evidence="3" id="KW-0411">Iron-sulfur</keyword>
<evidence type="ECO:0000256" key="3">
    <source>
        <dbReference type="ARBA" id="ARBA00023014"/>
    </source>
</evidence>
<dbReference type="PROSITE" id="PS51669">
    <property type="entry name" value="4FE4S_MOW_BIS_MGD"/>
    <property type="match status" value="1"/>
</dbReference>
<dbReference type="Gene3D" id="2.20.25.90">
    <property type="entry name" value="ADC-like domains"/>
    <property type="match status" value="1"/>
</dbReference>
<feature type="domain" description="4Fe-4S Mo/W bis-MGD-type" evidence="5">
    <location>
        <begin position="18"/>
        <end position="74"/>
    </location>
</feature>
<reference evidence="7" key="1">
    <citation type="journal article" date="2019" name="Int. J. Syst. Evol. Microbiol.">
        <title>The Global Catalogue of Microorganisms (GCM) 10K type strain sequencing project: providing services to taxonomists for standard genome sequencing and annotation.</title>
        <authorList>
            <consortium name="The Broad Institute Genomics Platform"/>
            <consortium name="The Broad Institute Genome Sequencing Center for Infectious Disease"/>
            <person name="Wu L."/>
            <person name="Ma J."/>
        </authorList>
    </citation>
    <scope>NUCLEOTIDE SEQUENCE [LARGE SCALE GENOMIC DNA]</scope>
    <source>
        <strain evidence="7">JCM 9088</strain>
    </source>
</reference>
<dbReference type="Pfam" id="PF04879">
    <property type="entry name" value="Molybdop_Fe4S4"/>
    <property type="match status" value="1"/>
</dbReference>
<feature type="region of interest" description="Disordered" evidence="4">
    <location>
        <begin position="47"/>
        <end position="74"/>
    </location>
</feature>
<name>A0ABP6K4N5_9ACTN</name>
<evidence type="ECO:0000313" key="6">
    <source>
        <dbReference type="EMBL" id="GAA2962972.1"/>
    </source>
</evidence>
<dbReference type="InterPro" id="IPR006963">
    <property type="entry name" value="Mopterin_OxRdtase_4Fe-4S_dom"/>
</dbReference>
<gene>
    <name evidence="6" type="ORF">GCM10010446_55610</name>
</gene>
<feature type="compositionally biased region" description="Basic residues" evidence="4">
    <location>
        <begin position="1"/>
        <end position="10"/>
    </location>
</feature>
<accession>A0ABP6K4N5</accession>
<feature type="region of interest" description="Disordered" evidence="4">
    <location>
        <begin position="1"/>
        <end position="30"/>
    </location>
</feature>
<dbReference type="SUPFAM" id="SSF53706">
    <property type="entry name" value="Formate dehydrogenase/DMSO reductase, domains 1-3"/>
    <property type="match status" value="1"/>
</dbReference>
<comment type="caution">
    <text evidence="6">The sequence shown here is derived from an EMBL/GenBank/DDBJ whole genome shotgun (WGS) entry which is preliminary data.</text>
</comment>
<evidence type="ECO:0000256" key="4">
    <source>
        <dbReference type="SAM" id="MobiDB-lite"/>
    </source>
</evidence>
<sequence length="74" mass="8049">MTRSPRRPTTRPRPDPSAASSSARKPIPARTGCDLTLHVQDNEIAKATSPHDNPVTHGSLCIKGRSGHPHVRQH</sequence>
<evidence type="ECO:0000259" key="5">
    <source>
        <dbReference type="PROSITE" id="PS51669"/>
    </source>
</evidence>
<protein>
    <recommendedName>
        <fullName evidence="5">4Fe-4S Mo/W bis-MGD-type domain-containing protein</fullName>
    </recommendedName>
</protein>
<keyword evidence="7" id="KW-1185">Reference proteome</keyword>
<evidence type="ECO:0000313" key="7">
    <source>
        <dbReference type="Proteomes" id="UP001500403"/>
    </source>
</evidence>
<organism evidence="6 7">
    <name type="scientific">Streptomyces enissocaesilis</name>
    <dbReference type="NCBI Taxonomy" id="332589"/>
    <lineage>
        <taxon>Bacteria</taxon>
        <taxon>Bacillati</taxon>
        <taxon>Actinomycetota</taxon>
        <taxon>Actinomycetes</taxon>
        <taxon>Kitasatosporales</taxon>
        <taxon>Streptomycetaceae</taxon>
        <taxon>Streptomyces</taxon>
        <taxon>Streptomyces rochei group</taxon>
    </lineage>
</organism>
<evidence type="ECO:0000256" key="2">
    <source>
        <dbReference type="ARBA" id="ARBA00023004"/>
    </source>
</evidence>
<dbReference type="Proteomes" id="UP001500403">
    <property type="component" value="Unassembled WGS sequence"/>
</dbReference>